<name>A0AAE8TXY5_9HYPH</name>
<dbReference type="Proteomes" id="UP000291892">
    <property type="component" value="Unassembled WGS sequence"/>
</dbReference>
<accession>A0AAE8TXY5</accession>
<dbReference type="AlphaFoldDB" id="A0AAE8TXY5"/>
<protein>
    <submittedName>
        <fullName evidence="1">Uncharacterized protein</fullName>
    </submittedName>
</protein>
<evidence type="ECO:0000313" key="2">
    <source>
        <dbReference type="Proteomes" id="UP000291892"/>
    </source>
</evidence>
<dbReference type="RefSeq" id="WP_130776008.1">
    <property type="nucleotide sequence ID" value="NZ_SIKX01000009.1"/>
</dbReference>
<reference evidence="1 2" key="1">
    <citation type="submission" date="2019-02" db="EMBL/GenBank/DDBJ databases">
        <title>The genomic architecture of introgression among sibling species of bacteria.</title>
        <authorList>
            <person name="Cavassim M.I.A."/>
            <person name="Moeskjaer S."/>
            <person name="Moslemi C."/>
            <person name="Fields B."/>
            <person name="Bachmann A."/>
            <person name="Vilhjalmsson B."/>
            <person name="Schierup M.H."/>
            <person name="Young J.P.W."/>
            <person name="Andersen S.U."/>
        </authorList>
    </citation>
    <scope>NUCLEOTIDE SEQUENCE [LARGE SCALE GENOMIC DNA]</scope>
    <source>
        <strain evidence="1 2">SM42</strain>
    </source>
</reference>
<organism evidence="1 2">
    <name type="scientific">Rhizobium ruizarguesonis</name>
    <dbReference type="NCBI Taxonomy" id="2081791"/>
    <lineage>
        <taxon>Bacteria</taxon>
        <taxon>Pseudomonadati</taxon>
        <taxon>Pseudomonadota</taxon>
        <taxon>Alphaproteobacteria</taxon>
        <taxon>Hyphomicrobiales</taxon>
        <taxon>Rhizobiaceae</taxon>
        <taxon>Rhizobium/Agrobacterium group</taxon>
        <taxon>Rhizobium</taxon>
    </lineage>
</organism>
<comment type="caution">
    <text evidence="1">The sequence shown here is derived from an EMBL/GenBank/DDBJ whole genome shotgun (WGS) entry which is preliminary data.</text>
</comment>
<proteinExistence type="predicted"/>
<sequence>MAFIHDHPRVRLRFQTKEFIEARDLTAIIVDLQMVSSLAVVAAGVWSLGRFQSNFVPYSSLPYTAISFSEIHFASPLGLEYVFKDLPKELATQAVKNTGEIFRRLIMPAQMEARADLKNDLLREEVKRKRLENVAMALDVFERLPPDMQKPWLDETLGLQSRFEQHPKIIEATFDNVATVVERSDNLQPDSEEGPFETDF</sequence>
<gene>
    <name evidence="1" type="ORF">ELG94_39490</name>
</gene>
<dbReference type="EMBL" id="SIKX01000009">
    <property type="protein sequence ID" value="TBF00959.1"/>
    <property type="molecule type" value="Genomic_DNA"/>
</dbReference>
<evidence type="ECO:0000313" key="1">
    <source>
        <dbReference type="EMBL" id="TBF00959.1"/>
    </source>
</evidence>